<dbReference type="Pfam" id="PF00480">
    <property type="entry name" value="ROK"/>
    <property type="match status" value="1"/>
</dbReference>
<evidence type="ECO:0000313" key="2">
    <source>
        <dbReference type="EMBL" id="KAB1632796.1"/>
    </source>
</evidence>
<dbReference type="InterPro" id="IPR043129">
    <property type="entry name" value="ATPase_NBD"/>
</dbReference>
<gene>
    <name evidence="2" type="ORF">F8O02_02700</name>
</gene>
<dbReference type="AlphaFoldDB" id="A0A7C8BSB6"/>
<proteinExistence type="inferred from homology"/>
<evidence type="ECO:0000256" key="1">
    <source>
        <dbReference type="ARBA" id="ARBA00006479"/>
    </source>
</evidence>
<dbReference type="RefSeq" id="WP_158035718.1">
    <property type="nucleotide sequence ID" value="NZ_BAAAZV010000003.1"/>
</dbReference>
<sequence length="252" mass="25745">MTVAIGVDVGGTGIKAAAVDTGMSTLVGPRLAEPTPPGGEPGDVARVVAGLVRRIEEATDERDAPVGVAVPSVVVGGRTRTAANISPAWIGLPAAQVLSTAVGRPVGVLNDADAAGWAEVHDGAATGVAGLVIVLTLGTGIGSALVHDGVLVPNTELGHLEIDGHRDYEQYASPVAREREGIGWDAWRARLRRYLETLEALLTPTLFVIGGGISLRPELFLPGLDGLATPVRPARHAQDAGIIGAAERALLG</sequence>
<dbReference type="SUPFAM" id="SSF53067">
    <property type="entry name" value="Actin-like ATPase domain"/>
    <property type="match status" value="1"/>
</dbReference>
<protein>
    <submittedName>
        <fullName evidence="2">ROK family protein</fullName>
    </submittedName>
</protein>
<dbReference type="OrthoDB" id="849313at2"/>
<dbReference type="PANTHER" id="PTHR18964:SF146">
    <property type="entry name" value="POLYPHOSPHATE GLUCOKINASE"/>
    <property type="match status" value="1"/>
</dbReference>
<organism evidence="2 3">
    <name type="scientific">Pseudoclavibacter caeni</name>
    <dbReference type="NCBI Taxonomy" id="908846"/>
    <lineage>
        <taxon>Bacteria</taxon>
        <taxon>Bacillati</taxon>
        <taxon>Actinomycetota</taxon>
        <taxon>Actinomycetes</taxon>
        <taxon>Micrococcales</taxon>
        <taxon>Microbacteriaceae</taxon>
        <taxon>Pseudoclavibacter</taxon>
    </lineage>
</organism>
<dbReference type="Gene3D" id="3.30.420.40">
    <property type="match status" value="2"/>
</dbReference>
<comment type="similarity">
    <text evidence="1">Belongs to the ROK (NagC/XylR) family.</text>
</comment>
<keyword evidence="3" id="KW-1185">Reference proteome</keyword>
<accession>A0A7C8BSB6</accession>
<evidence type="ECO:0000313" key="3">
    <source>
        <dbReference type="Proteomes" id="UP000481339"/>
    </source>
</evidence>
<dbReference type="PANTHER" id="PTHR18964">
    <property type="entry name" value="ROK (REPRESSOR, ORF, KINASE) FAMILY"/>
    <property type="match status" value="1"/>
</dbReference>
<dbReference type="NCBIfam" id="NF045942">
    <property type="entry name" value="PolPhglucPhase"/>
    <property type="match status" value="1"/>
</dbReference>
<dbReference type="InterPro" id="IPR000600">
    <property type="entry name" value="ROK"/>
</dbReference>
<reference evidence="2 3" key="1">
    <citation type="submission" date="2019-09" db="EMBL/GenBank/DDBJ databases">
        <title>Phylogeny of genus Pseudoclavibacter and closely related genus.</title>
        <authorList>
            <person name="Li Y."/>
        </authorList>
    </citation>
    <scope>NUCLEOTIDE SEQUENCE [LARGE SCALE GENOMIC DNA]</scope>
    <source>
        <strain evidence="2 3">JCM 16921</strain>
    </source>
</reference>
<name>A0A7C8BSB6_9MICO</name>
<dbReference type="EMBL" id="WBKA01000002">
    <property type="protein sequence ID" value="KAB1632796.1"/>
    <property type="molecule type" value="Genomic_DNA"/>
</dbReference>
<dbReference type="Proteomes" id="UP000481339">
    <property type="component" value="Unassembled WGS sequence"/>
</dbReference>
<comment type="caution">
    <text evidence="2">The sequence shown here is derived from an EMBL/GenBank/DDBJ whole genome shotgun (WGS) entry which is preliminary data.</text>
</comment>